<dbReference type="Gene3D" id="3.40.50.720">
    <property type="entry name" value="NAD(P)-binding Rossmann-like Domain"/>
    <property type="match status" value="1"/>
</dbReference>
<dbReference type="GO" id="GO:0016491">
    <property type="term" value="F:oxidoreductase activity"/>
    <property type="evidence" value="ECO:0007669"/>
    <property type="project" value="UniProtKB-KW"/>
</dbReference>
<evidence type="ECO:0000313" key="2">
    <source>
        <dbReference type="EMBL" id="AAY90001.1"/>
    </source>
</evidence>
<reference evidence="2" key="1">
    <citation type="journal article" date="2005" name="PLoS Biol.">
        <title>New insights into metabolic properties of marine bacteria encoding proteorhodopsins.</title>
        <authorList>
            <person name="Sabehi G."/>
            <person name="Loy A."/>
            <person name="Jung K.H."/>
            <person name="Partha R."/>
            <person name="Spudich J.L."/>
            <person name="Isaacson T."/>
            <person name="Hirschberg J."/>
            <person name="Wagner M."/>
            <person name="Beja O."/>
        </authorList>
    </citation>
    <scope>NUCLEOTIDE SEQUENCE</scope>
</reference>
<dbReference type="SUPFAM" id="SSF51735">
    <property type="entry name" value="NAD(P)-binding Rossmann-fold domains"/>
    <property type="match status" value="1"/>
</dbReference>
<dbReference type="PANTHER" id="PTHR43157:SF31">
    <property type="entry name" value="PHOSPHATIDYLINOSITOL-GLYCAN BIOSYNTHESIS CLASS F PROTEIN"/>
    <property type="match status" value="1"/>
</dbReference>
<accession>Q4JMZ6</accession>
<dbReference type="PANTHER" id="PTHR43157">
    <property type="entry name" value="PHOSPHATIDYLINOSITOL-GLYCAN BIOSYNTHESIS CLASS F PROTEIN-RELATED"/>
    <property type="match status" value="1"/>
</dbReference>
<keyword evidence="1" id="KW-0560">Oxidoreductase</keyword>
<dbReference type="EMBL" id="DQ068067">
    <property type="protein sequence ID" value="AAY90001.1"/>
    <property type="molecule type" value="Genomic_DNA"/>
</dbReference>
<evidence type="ECO:0000256" key="1">
    <source>
        <dbReference type="ARBA" id="ARBA00023002"/>
    </source>
</evidence>
<dbReference type="InterPro" id="IPR002347">
    <property type="entry name" value="SDR_fam"/>
</dbReference>
<proteinExistence type="predicted"/>
<protein>
    <submittedName>
        <fullName evidence="2">Uncharacterized protein</fullName>
    </submittedName>
</protein>
<dbReference type="AlphaFoldDB" id="Q4JMZ6"/>
<sequence>MPTTIITGATSGIGLETAKGLAKEKHKLILVSRNLSKLESTKRLLDSDYNIDCDIYKYDLSLIKENVNFYEQILKRYGDIDFLINNVGAIFMKREETIEGLEKTFGLNHMSYFVLSKLFSQQGNPLRIINVSSEAHRNITLGFDDLQNKKNYNGWYSYKKSKLANIYLTYELHKRLLKSKSTVNCLHPGVVNTNFANDNALPFKIMASLIKYFGVSPKEGSQTILYLVNNNDIRNASGLYFKKCMPVESSLVSHNQKSSEKLWDYSEEILSKYL</sequence>
<dbReference type="InterPro" id="IPR036291">
    <property type="entry name" value="NAD(P)-bd_dom_sf"/>
</dbReference>
<dbReference type="PRINTS" id="PR00081">
    <property type="entry name" value="GDHRDH"/>
</dbReference>
<organism evidence="2">
    <name type="scientific">uncultured bacterium BAC13K9BAC</name>
    <dbReference type="NCBI Taxonomy" id="332979"/>
    <lineage>
        <taxon>Bacteria</taxon>
        <taxon>environmental samples</taxon>
    </lineage>
</organism>
<name>Q4JMZ6_9BACT</name>
<dbReference type="Pfam" id="PF00106">
    <property type="entry name" value="adh_short"/>
    <property type="match status" value="1"/>
</dbReference>